<reference evidence="1" key="1">
    <citation type="submission" date="2020-03" db="EMBL/GenBank/DDBJ databases">
        <title>The deep terrestrial virosphere.</title>
        <authorList>
            <person name="Holmfeldt K."/>
            <person name="Nilsson E."/>
            <person name="Simone D."/>
            <person name="Lopez-Fernandez M."/>
            <person name="Wu X."/>
            <person name="de Brujin I."/>
            <person name="Lundin D."/>
            <person name="Andersson A."/>
            <person name="Bertilsson S."/>
            <person name="Dopson M."/>
        </authorList>
    </citation>
    <scope>NUCLEOTIDE SEQUENCE</scope>
    <source>
        <strain evidence="1">MM171A01060</strain>
    </source>
</reference>
<protein>
    <submittedName>
        <fullName evidence="1">Uncharacterized protein</fullName>
    </submittedName>
</protein>
<proteinExistence type="predicted"/>
<dbReference type="NCBIfam" id="NF041539">
    <property type="entry name" value="choice_anch_R"/>
    <property type="match status" value="1"/>
</dbReference>
<gene>
    <name evidence="1" type="ORF">MM171A01060_0007</name>
</gene>
<dbReference type="EMBL" id="MT143649">
    <property type="protein sequence ID" value="QJA99411.1"/>
    <property type="molecule type" value="Genomic_DNA"/>
</dbReference>
<accession>A0A6M3M337</accession>
<organism evidence="1">
    <name type="scientific">viral metagenome</name>
    <dbReference type="NCBI Taxonomy" id="1070528"/>
    <lineage>
        <taxon>unclassified sequences</taxon>
        <taxon>metagenomes</taxon>
        <taxon>organismal metagenomes</taxon>
    </lineage>
</organism>
<evidence type="ECO:0000313" key="1">
    <source>
        <dbReference type="EMBL" id="QJA99411.1"/>
    </source>
</evidence>
<name>A0A6M3M337_9ZZZZ</name>
<dbReference type="AlphaFoldDB" id="A0A6M3M337"/>
<sequence>MAERYEYYITGDDSFSGAYYQIWRAQTFTPSTAHKITSVKLKLYRVGYPGTVTASIRATDGDGHPTGNDLCSGTINGNTLTENTAGDWYEITLGAGYNLLADTKYAIVIRAPGVDYPTYIAWREDITSPTYAGGSAEYSTNGGSSWLAEGDYDYMFEDWGEAIVVGWTGKISGVTNPAKIMGVAVANIAKVKGVE</sequence>